<keyword evidence="3 6" id="KW-0732">Signal</keyword>
<dbReference type="GO" id="GO:0006508">
    <property type="term" value="P:proteolysis"/>
    <property type="evidence" value="ECO:0007669"/>
    <property type="project" value="UniProtKB-KW"/>
</dbReference>
<evidence type="ECO:0000256" key="3">
    <source>
        <dbReference type="ARBA" id="ARBA00022729"/>
    </source>
</evidence>
<dbReference type="Gene3D" id="3.40.50.1820">
    <property type="entry name" value="alpha/beta hydrolase"/>
    <property type="match status" value="2"/>
</dbReference>
<organism evidence="7 8">
    <name type="scientific">Ceratocystis fimbriata CBS 114723</name>
    <dbReference type="NCBI Taxonomy" id="1035309"/>
    <lineage>
        <taxon>Eukaryota</taxon>
        <taxon>Fungi</taxon>
        <taxon>Dikarya</taxon>
        <taxon>Ascomycota</taxon>
        <taxon>Pezizomycotina</taxon>
        <taxon>Sordariomycetes</taxon>
        <taxon>Hypocreomycetidae</taxon>
        <taxon>Microascales</taxon>
        <taxon>Ceratocystidaceae</taxon>
        <taxon>Ceratocystis</taxon>
    </lineage>
</organism>
<keyword evidence="4" id="KW-0378">Hydrolase</keyword>
<dbReference type="GO" id="GO:0070008">
    <property type="term" value="F:serine-type exopeptidase activity"/>
    <property type="evidence" value="ECO:0007669"/>
    <property type="project" value="InterPro"/>
</dbReference>
<reference evidence="7 8" key="1">
    <citation type="journal article" date="2013" name="Fungal Biol.">
        <title>Analysis of microsatellite markers in the genome of the plant pathogen Ceratocystis fimbriata.</title>
        <authorList>
            <person name="Simpson M.C."/>
            <person name="Wilken P.M."/>
            <person name="Coetzee M.P."/>
            <person name="Wingfield M.J."/>
            <person name="Wingfield B.D."/>
        </authorList>
    </citation>
    <scope>NUCLEOTIDE SEQUENCE [LARGE SCALE GENOMIC DNA]</scope>
    <source>
        <strain evidence="7 8">CBS 114723</strain>
    </source>
</reference>
<reference evidence="7 8" key="2">
    <citation type="journal article" date="2013" name="IMA Fungus">
        <title>IMA Genome-F 1: Ceratocystis fimbriata: Draft nuclear genome sequence for the plant pathogen, Ceratocystis fimbriata.</title>
        <authorList>
            <person name="Wilken P.M."/>
            <person name="Steenkamp E.T."/>
            <person name="Wingfield M.J."/>
            <person name="de Beer Z.W."/>
            <person name="Wingfield B.D."/>
        </authorList>
    </citation>
    <scope>NUCLEOTIDE SEQUENCE [LARGE SCALE GENOMIC DNA]</scope>
    <source>
        <strain evidence="7 8">CBS 114723</strain>
    </source>
</reference>
<keyword evidence="2" id="KW-0645">Protease</keyword>
<dbReference type="SUPFAM" id="SSF53474">
    <property type="entry name" value="alpha/beta-Hydrolases"/>
    <property type="match status" value="1"/>
</dbReference>
<keyword evidence="7" id="KW-0121">Carboxypeptidase</keyword>
<evidence type="ECO:0000256" key="2">
    <source>
        <dbReference type="ARBA" id="ARBA00022670"/>
    </source>
</evidence>
<sequence>MKFAWPLAALVGLASAMLDANHMLNKHYEADLVSRGLMKRAVDDSYPPNVNDPDAMLTTTYPAYKMEVPIDHFLDNRRYAPHDLGMFHLRYWFDDRFYQPGGPVILMSAGEKTGESQLSYMQDGVLARMAMATNGMMVILEQRYYGGSVPTADFTAWNMRFLTTEQSMADIAWFSQSIVFPGHEQQDLDSESAPWILYGSHYSGSLAAFTRREYPNLFTGAITSSAITYATEDFGDYYDAARNFAPENCALNTHVIMGLIDDILLSQNSQDKGSLYRLFDLSGLTEIDFVTVLTNGINSMIKTHWDIKHGSFKWDTYCLAMNSKVRMYKTNEKSEKAMGLLIGKYRPMFNLEGAINVLANFIGWTDEWVISRCEGNRAECFSRPAYIYQRSGLEETWRPWVWQMCTEWGLFQTSTTPFQNGMPLISRLLTSKVGRQICYKSFSILKEPDTYQINQYGGLSFSFPRVAIINGEMDPWRAATPHKIGYEFNIPQDTGLYHLIPGAVHAWDKLSVHQDRVVPGEYPPPAIADTQSYEIWLAKQWVQEWAAERASRNIIPDYYEGEDAMDYVDEYGNYFLPSDLDSDSPSGSSASVTSPFDMFKPFEIEKVAPPATNNA</sequence>
<dbReference type="PANTHER" id="PTHR11010:SF117">
    <property type="entry name" value="SERINE PROTEASE 16"/>
    <property type="match status" value="1"/>
</dbReference>
<evidence type="ECO:0000256" key="5">
    <source>
        <dbReference type="ARBA" id="ARBA00023180"/>
    </source>
</evidence>
<feature type="chain" id="PRO_5012134959" evidence="6">
    <location>
        <begin position="17"/>
        <end position="615"/>
    </location>
</feature>
<gene>
    <name evidence="7" type="ORF">CFIMG_003158RA</name>
</gene>
<dbReference type="InterPro" id="IPR029058">
    <property type="entry name" value="AB_hydrolase_fold"/>
</dbReference>
<comment type="caution">
    <text evidence="7">The sequence shown here is derived from an EMBL/GenBank/DDBJ whole genome shotgun (WGS) entry which is preliminary data.</text>
</comment>
<evidence type="ECO:0000313" key="7">
    <source>
        <dbReference type="EMBL" id="PHH54241.1"/>
    </source>
</evidence>
<dbReference type="AlphaFoldDB" id="A0A2C5XAV9"/>
<keyword evidence="5" id="KW-0325">Glycoprotein</keyword>
<feature type="signal peptide" evidence="6">
    <location>
        <begin position="1"/>
        <end position="16"/>
    </location>
</feature>
<dbReference type="PANTHER" id="PTHR11010">
    <property type="entry name" value="PROTEASE S28 PRO-X CARBOXYPEPTIDASE-RELATED"/>
    <property type="match status" value="1"/>
</dbReference>
<accession>A0A2C5XAV9</accession>
<dbReference type="Pfam" id="PF05577">
    <property type="entry name" value="Peptidase_S28"/>
    <property type="match status" value="2"/>
</dbReference>
<dbReference type="Proteomes" id="UP000222788">
    <property type="component" value="Unassembled WGS sequence"/>
</dbReference>
<dbReference type="EMBL" id="APWK03000030">
    <property type="protein sequence ID" value="PHH54241.1"/>
    <property type="molecule type" value="Genomic_DNA"/>
</dbReference>
<evidence type="ECO:0000313" key="8">
    <source>
        <dbReference type="Proteomes" id="UP000222788"/>
    </source>
</evidence>
<dbReference type="GO" id="GO:0008239">
    <property type="term" value="F:dipeptidyl-peptidase activity"/>
    <property type="evidence" value="ECO:0007669"/>
    <property type="project" value="TreeGrafter"/>
</dbReference>
<evidence type="ECO:0000256" key="1">
    <source>
        <dbReference type="ARBA" id="ARBA00011079"/>
    </source>
</evidence>
<dbReference type="GO" id="GO:0004180">
    <property type="term" value="F:carboxypeptidase activity"/>
    <property type="evidence" value="ECO:0007669"/>
    <property type="project" value="UniProtKB-KW"/>
</dbReference>
<keyword evidence="8" id="KW-1185">Reference proteome</keyword>
<evidence type="ECO:0000256" key="4">
    <source>
        <dbReference type="ARBA" id="ARBA00022801"/>
    </source>
</evidence>
<dbReference type="InterPro" id="IPR008758">
    <property type="entry name" value="Peptidase_S28"/>
</dbReference>
<protein>
    <submittedName>
        <fullName evidence="7">Putative extracellular serine carboxypeptidase</fullName>
    </submittedName>
</protein>
<name>A0A2C5XAV9_9PEZI</name>
<proteinExistence type="inferred from homology"/>
<dbReference type="OrthoDB" id="1735038at2759"/>
<comment type="similarity">
    <text evidence="1">Belongs to the peptidase S28 family.</text>
</comment>
<evidence type="ECO:0000256" key="6">
    <source>
        <dbReference type="SAM" id="SignalP"/>
    </source>
</evidence>